<gene>
    <name evidence="2" type="ORF">A8139_16560</name>
</gene>
<proteinExistence type="predicted"/>
<dbReference type="AlphaFoldDB" id="A0A2Z4PVE6"/>
<organism evidence="2 3">
    <name type="scientific">Marinomonas primoryensis</name>
    <dbReference type="NCBI Taxonomy" id="178399"/>
    <lineage>
        <taxon>Bacteria</taxon>
        <taxon>Pseudomonadati</taxon>
        <taxon>Pseudomonadota</taxon>
        <taxon>Gammaproteobacteria</taxon>
        <taxon>Oceanospirillales</taxon>
        <taxon>Oceanospirillaceae</taxon>
        <taxon>Marinomonas</taxon>
    </lineage>
</organism>
<reference evidence="2 3" key="1">
    <citation type="submission" date="2016-06" db="EMBL/GenBank/DDBJ databases">
        <title>The sequenced genome of the ice-adhering bacterium Marinomonas primoryensis, from Antarctica.</title>
        <authorList>
            <person name="Graham L."/>
            <person name="Vance T.D.R."/>
            <person name="Davies P.L."/>
        </authorList>
    </citation>
    <scope>NUCLEOTIDE SEQUENCE [LARGE SCALE GENOMIC DNA]</scope>
    <source>
        <strain evidence="2 3">AceL</strain>
    </source>
</reference>
<feature type="compositionally biased region" description="Basic and acidic residues" evidence="1">
    <location>
        <begin position="52"/>
        <end position="61"/>
    </location>
</feature>
<accession>A0A2Z4PVE6</accession>
<feature type="region of interest" description="Disordered" evidence="1">
    <location>
        <begin position="47"/>
        <end position="69"/>
    </location>
</feature>
<dbReference type="EMBL" id="CP016181">
    <property type="protein sequence ID" value="AWY01387.1"/>
    <property type="molecule type" value="Genomic_DNA"/>
</dbReference>
<name>A0A2Z4PVE6_9GAMM</name>
<dbReference type="RefSeq" id="WP_112139864.1">
    <property type="nucleotide sequence ID" value="NZ_CP016181.1"/>
</dbReference>
<dbReference type="Proteomes" id="UP000249898">
    <property type="component" value="Chromosome"/>
</dbReference>
<protein>
    <submittedName>
        <fullName evidence="2">Uncharacterized protein</fullName>
    </submittedName>
</protein>
<evidence type="ECO:0000313" key="2">
    <source>
        <dbReference type="EMBL" id="AWY01387.1"/>
    </source>
</evidence>
<evidence type="ECO:0000313" key="3">
    <source>
        <dbReference type="Proteomes" id="UP000249898"/>
    </source>
</evidence>
<sequence length="118" mass="13764">MKKLYPIILLSKTRQHGWIMLEVVLCLALFSVVLHLAQRQNEAHWRSTQQLEEQRKNHENQQKQAAMKALTGSAAWLNNQESSLNQAYPDCQKCSKNQLKRWFYASQHDLSNIDVEGE</sequence>
<evidence type="ECO:0000256" key="1">
    <source>
        <dbReference type="SAM" id="MobiDB-lite"/>
    </source>
</evidence>
<dbReference type="OrthoDB" id="6106733at2"/>